<comment type="subcellular location">
    <subcellularLocation>
        <location evidence="2">Cytoplasm</location>
    </subcellularLocation>
    <subcellularLocation>
        <location evidence="1">Nucleus</location>
    </subcellularLocation>
</comment>
<reference evidence="12 13" key="1">
    <citation type="submission" date="2014-06" db="EMBL/GenBank/DDBJ databases">
        <authorList>
            <person name="Swart Estienne"/>
        </authorList>
    </citation>
    <scope>NUCLEOTIDE SEQUENCE [LARGE SCALE GENOMIC DNA]</scope>
    <source>
        <strain evidence="12 13">130c</strain>
    </source>
</reference>
<accession>A0A078AVR1</accession>
<dbReference type="GO" id="GO:0005634">
    <property type="term" value="C:nucleus"/>
    <property type="evidence" value="ECO:0007669"/>
    <property type="project" value="UniProtKB-SubCell"/>
</dbReference>
<evidence type="ECO:0000256" key="7">
    <source>
        <dbReference type="ARBA" id="ARBA00022786"/>
    </source>
</evidence>
<evidence type="ECO:0000256" key="6">
    <source>
        <dbReference type="ARBA" id="ARBA00022771"/>
    </source>
</evidence>
<dbReference type="GO" id="GO:0005737">
    <property type="term" value="C:cytoplasm"/>
    <property type="evidence" value="ECO:0007669"/>
    <property type="project" value="UniProtKB-SubCell"/>
</dbReference>
<keyword evidence="6 10" id="KW-0863">Zinc-finger</keyword>
<evidence type="ECO:0000256" key="2">
    <source>
        <dbReference type="ARBA" id="ARBA00004496"/>
    </source>
</evidence>
<evidence type="ECO:0000256" key="9">
    <source>
        <dbReference type="ARBA" id="ARBA00023242"/>
    </source>
</evidence>
<evidence type="ECO:0000313" key="13">
    <source>
        <dbReference type="Proteomes" id="UP000039865"/>
    </source>
</evidence>
<evidence type="ECO:0000256" key="3">
    <source>
        <dbReference type="ARBA" id="ARBA00004906"/>
    </source>
</evidence>
<organism evidence="12 13">
    <name type="scientific">Stylonychia lemnae</name>
    <name type="common">Ciliate</name>
    <dbReference type="NCBI Taxonomy" id="5949"/>
    <lineage>
        <taxon>Eukaryota</taxon>
        <taxon>Sar</taxon>
        <taxon>Alveolata</taxon>
        <taxon>Ciliophora</taxon>
        <taxon>Intramacronucleata</taxon>
        <taxon>Spirotrichea</taxon>
        <taxon>Stichotrichia</taxon>
        <taxon>Sporadotrichida</taxon>
        <taxon>Oxytrichidae</taxon>
        <taxon>Stylonychinae</taxon>
        <taxon>Stylonychia</taxon>
    </lineage>
</organism>
<dbReference type="InterPro" id="IPR013083">
    <property type="entry name" value="Znf_RING/FYVE/PHD"/>
</dbReference>
<dbReference type="PANTHER" id="PTHR11210">
    <property type="entry name" value="RING BOX"/>
    <property type="match status" value="1"/>
</dbReference>
<dbReference type="EMBL" id="CCKQ01014410">
    <property type="protein sequence ID" value="CDW86171.1"/>
    <property type="molecule type" value="Genomic_DNA"/>
</dbReference>
<dbReference type="AlphaFoldDB" id="A0A078AVR1"/>
<dbReference type="InterPro" id="IPR024766">
    <property type="entry name" value="Znf_RING_H2"/>
</dbReference>
<keyword evidence="4" id="KW-0963">Cytoplasm</keyword>
<evidence type="ECO:0000256" key="5">
    <source>
        <dbReference type="ARBA" id="ARBA00022723"/>
    </source>
</evidence>
<dbReference type="InParanoid" id="A0A078AVR1"/>
<comment type="pathway">
    <text evidence="3">Protein modification; protein ubiquitination.</text>
</comment>
<evidence type="ECO:0000256" key="4">
    <source>
        <dbReference type="ARBA" id="ARBA00022490"/>
    </source>
</evidence>
<dbReference type="Pfam" id="PF12678">
    <property type="entry name" value="zf-rbx1"/>
    <property type="match status" value="1"/>
</dbReference>
<dbReference type="SUPFAM" id="SSF57850">
    <property type="entry name" value="RING/U-box"/>
    <property type="match status" value="1"/>
</dbReference>
<protein>
    <submittedName>
        <fullName evidence="12">Anaphase-promoting complex subunit 11</fullName>
    </submittedName>
</protein>
<dbReference type="GO" id="GO:0008270">
    <property type="term" value="F:zinc ion binding"/>
    <property type="evidence" value="ECO:0007669"/>
    <property type="project" value="UniProtKB-KW"/>
</dbReference>
<keyword evidence="5" id="KW-0479">Metal-binding</keyword>
<dbReference type="PROSITE" id="PS50089">
    <property type="entry name" value="ZF_RING_2"/>
    <property type="match status" value="1"/>
</dbReference>
<keyword evidence="7" id="KW-0833">Ubl conjugation pathway</keyword>
<dbReference type="Proteomes" id="UP000039865">
    <property type="component" value="Unassembled WGS sequence"/>
</dbReference>
<dbReference type="InterPro" id="IPR001841">
    <property type="entry name" value="Znf_RING"/>
</dbReference>
<evidence type="ECO:0000256" key="1">
    <source>
        <dbReference type="ARBA" id="ARBA00004123"/>
    </source>
</evidence>
<keyword evidence="13" id="KW-1185">Reference proteome</keyword>
<keyword evidence="8" id="KW-0862">Zinc</keyword>
<dbReference type="InterPro" id="IPR051031">
    <property type="entry name" value="RING-box_E3_Ubiquitin_Ligase"/>
</dbReference>
<feature type="domain" description="RING-type" evidence="11">
    <location>
        <begin position="23"/>
        <end position="74"/>
    </location>
</feature>
<keyword evidence="9" id="KW-0539">Nucleus</keyword>
<evidence type="ECO:0000256" key="8">
    <source>
        <dbReference type="ARBA" id="ARBA00022833"/>
    </source>
</evidence>
<proteinExistence type="predicted"/>
<evidence type="ECO:0000259" key="11">
    <source>
        <dbReference type="PROSITE" id="PS50089"/>
    </source>
</evidence>
<dbReference type="OrthoDB" id="1681166at2759"/>
<evidence type="ECO:0000256" key="10">
    <source>
        <dbReference type="PROSITE-ProRule" id="PRU00175"/>
    </source>
</evidence>
<dbReference type="Gene3D" id="3.30.40.10">
    <property type="entry name" value="Zinc/RING finger domain, C3HC4 (zinc finger)"/>
    <property type="match status" value="1"/>
</dbReference>
<name>A0A078AVR1_STYLE</name>
<gene>
    <name evidence="12" type="primary">Contig4970.g5310</name>
    <name evidence="12" type="ORF">STYLEM_15262</name>
</gene>
<evidence type="ECO:0000313" key="12">
    <source>
        <dbReference type="EMBL" id="CDW86171.1"/>
    </source>
</evidence>
<sequence length="171" mass="19895">MRVQIDSWFAVATWKWDIQDPHCVICMNPFEMPCPQCKYAGEDCAPIQGQCGHHFHMHCIYKWLDTHEDCPLDRVKWQEKISNVENVSPIEQHQQQQLLQQQQQQQQQVQQLSEQSRVLGMSQNPAIQRQFVNFPQFIQDQPQFMQFAVNSNQIGGGGQGVPNSFNGQQQQ</sequence>